<proteinExistence type="predicted"/>
<feature type="region of interest" description="Disordered" evidence="1">
    <location>
        <begin position="42"/>
        <end position="64"/>
    </location>
</feature>
<feature type="non-terminal residue" evidence="2">
    <location>
        <position position="100"/>
    </location>
</feature>
<dbReference type="Proteomes" id="UP001497623">
    <property type="component" value="Unassembled WGS sequence"/>
</dbReference>
<keyword evidence="3" id="KW-1185">Reference proteome</keyword>
<name>A0AAV2SNL2_MEGNR</name>
<organism evidence="2 3">
    <name type="scientific">Meganyctiphanes norvegica</name>
    <name type="common">Northern krill</name>
    <name type="synonym">Thysanopoda norvegica</name>
    <dbReference type="NCBI Taxonomy" id="48144"/>
    <lineage>
        <taxon>Eukaryota</taxon>
        <taxon>Metazoa</taxon>
        <taxon>Ecdysozoa</taxon>
        <taxon>Arthropoda</taxon>
        <taxon>Crustacea</taxon>
        <taxon>Multicrustacea</taxon>
        <taxon>Malacostraca</taxon>
        <taxon>Eumalacostraca</taxon>
        <taxon>Eucarida</taxon>
        <taxon>Euphausiacea</taxon>
        <taxon>Euphausiidae</taxon>
        <taxon>Meganyctiphanes</taxon>
    </lineage>
</organism>
<evidence type="ECO:0000313" key="3">
    <source>
        <dbReference type="Proteomes" id="UP001497623"/>
    </source>
</evidence>
<gene>
    <name evidence="2" type="ORF">MNOR_LOCUS38847</name>
</gene>
<dbReference type="EMBL" id="CAXKWB010093090">
    <property type="protein sequence ID" value="CAL4217794.1"/>
    <property type="molecule type" value="Genomic_DNA"/>
</dbReference>
<dbReference type="AlphaFoldDB" id="A0AAV2SNL2"/>
<evidence type="ECO:0000313" key="2">
    <source>
        <dbReference type="EMBL" id="CAL4217794.1"/>
    </source>
</evidence>
<protein>
    <submittedName>
        <fullName evidence="2">Uncharacterized protein</fullName>
    </submittedName>
</protein>
<accession>A0AAV2SNL2</accession>
<evidence type="ECO:0000256" key="1">
    <source>
        <dbReference type="SAM" id="MobiDB-lite"/>
    </source>
</evidence>
<comment type="caution">
    <text evidence="2">The sequence shown here is derived from an EMBL/GenBank/DDBJ whole genome shotgun (WGS) entry which is preliminary data.</text>
</comment>
<sequence length="100" mass="11996">MSKMDDDDVFECDADSESEYSYKPHLRNRRRLSHEKIKRKATFSFSEDTKPPSGPDVNRKRKSKTFSKELKDLVPEVKECLRQWVRSSYCRPNSRMWSFE</sequence>
<reference evidence="2 3" key="1">
    <citation type="submission" date="2024-05" db="EMBL/GenBank/DDBJ databases">
        <authorList>
            <person name="Wallberg A."/>
        </authorList>
    </citation>
    <scope>NUCLEOTIDE SEQUENCE [LARGE SCALE GENOMIC DNA]</scope>
</reference>